<dbReference type="Proteomes" id="UP001107960">
    <property type="component" value="Unassembled WGS sequence"/>
</dbReference>
<feature type="compositionally biased region" description="Low complexity" evidence="1">
    <location>
        <begin position="442"/>
        <end position="463"/>
    </location>
</feature>
<dbReference type="Gene3D" id="4.10.1080.10">
    <property type="entry name" value="TSP type-3 repeat"/>
    <property type="match status" value="1"/>
</dbReference>
<evidence type="ECO:0000256" key="1">
    <source>
        <dbReference type="SAM" id="MobiDB-lite"/>
    </source>
</evidence>
<keyword evidence="4" id="KW-1185">Reference proteome</keyword>
<dbReference type="SUPFAM" id="SSF103647">
    <property type="entry name" value="TSP type-3 repeat"/>
    <property type="match status" value="2"/>
</dbReference>
<reference evidence="2" key="3">
    <citation type="submission" date="2024-05" db="EMBL/GenBank/DDBJ databases">
        <title>Description of novel Chryseobacterium sp. strain C-2.</title>
        <authorList>
            <person name="Saticioglu I.B."/>
        </authorList>
    </citation>
    <scope>NUCLEOTIDE SEQUENCE</scope>
    <source>
        <strain evidence="2">C-2</strain>
    </source>
</reference>
<feature type="region of interest" description="Disordered" evidence="1">
    <location>
        <begin position="430"/>
        <end position="506"/>
    </location>
</feature>
<protein>
    <recommendedName>
        <fullName evidence="6">Gliding motility-associated C-terminal domain-containing protein</fullName>
    </recommendedName>
</protein>
<sequence length="1831" mass="193765">MHLTVLLTEVGKELYRITPTTPIAITSLELNLSTWALSSTMAMTFRLEGSVDGISWTGLSGAVSSTATTGTFTVTNTLPNNIYGYYRLVGVAGTSYYGGVTEIRLVPNNYIPSAHPKTSCTDANIDSDGILPHFDLDSDGDGCSDAFEGGATSNLSTNYKFTGAVGTNGLDNTLENSDSGNINYTSTYIEYAISSSIKACIDSDGDGILDIYDVDDDNDGILDTTEQRLLDCENAYNISHRVVTWQSVNSSTMAGSLIVNGENISITATTTKTFQNLQDSHWGYGSGSVVGCPDMESSATNSAINIYTGNYTVTYTFSKPVRNPSLTFSSFNGSPVNFPQPVYVSGLQGTLSGVNIGSYITSIPATENKVAVIYNGVYNSISFTVPTNENQGAVMLYIADSETTDTAPSLITTGSPFIYKDIDTDKDGIPNRLDLDSDGDGCSDLAESGVSPSTDISTPSSTTNNAGGNYGIAPNKLTGSQLNPTATDVNNDGLNDSVDPDTNGSPNYSSTYNLYALANNLNTCADTDNDGILDLYDIDDDNDGVLDAVESPNCFYKESEGGKVVSVTTELSPYSTTSNGIGNSFDNNTTTYSQFANAQNWVGKSIVEITPKTPLAISSVNFLMGVNSLSSNTSSTFKLQGWNGITWTNLSSAMASTTTADFSLNNTLQLDKIYSKYRVVGVAGTSQYGGIKEITLTAYQYNPSSHPKPTCSNDSDGDNVLNHLDLDSDGDGCPDAVEAGVVNKVGVANTSTGTVVNTPANGGTQNNVSQAIVGNGLPASYGNNGFYTGIESNDTFAATYTGTYIYNQYAIVSTINACTDTDGDGVIDVIDIDDDNDGVLDIIESPACAMTLRDDNANRLVWDFEGNLHTLPTTDYNVAQTQPYTSRTFGPGVVDVSGANVLRFTGATETNFDDAVTNGDYMQYYFTTSTKYLSIDKVVNGSFAPANLKQGVIISTDPTFATYTVLDRGEVPFTDITPVLNNDLTTYDNYSLNINTKYYVRFVYYGLTGTTQSAIDAVGLSFDEISNPQDCINGLDLDNDGIPNQLDLDSDGDGCPDTKEAILYNHSTEASTSGNVQNGNGGAVTSTVSTPNAMVPGPYGSNGFAIALQSTSDPDAYKYVYSYQFVATDADVNTCDNKFLSDIDSDDDGIPDAVESPSCFYTEAQAMDITEGVTSDFTWVATNPLSNTYDDNTTTAGAISAATAVSIQNKVLVTFDLPVIDAALIDNVKLNVGSVAFGGSATTGKWKLQGLDMNTALWTDLSNAAGLPMNTANTIYTFTNTLQPTIKYHKYRIIGIDNVSIANNAQLKEFSIVYKNYNPSLHRTKTGCNSDLDNDGVPNYLDRDSDGDGCPDAIEAGISKSLLVPANFFNVGGQVSGTHVIVGGTYGDNGLSNDVETPADSGILNYASTYNLYATDKDINLCTDTDNDGVPDVLDLDDDNDGILDAVESPNCFYTAAEAIIPVKISTGITTSTVNSVAVTPGNDIPTMHDTTTGSVTASNHVVPANQLGTTSVVIYKIEYPTRLGLTQMVVTGNAVSWGAGSFAILEASNTDITYEAVSDPLATNSTSATKTWLVNNSLPTAANLYKYYRIRVSTVGSTQLTFTNYEVTGTLKTTTYAPSAHTKHGCVNDTDGDGISNHQDLDSDGDTCPDAAEAGTATQVGAGNAYSGTIVNVSGSSVVENAVVGAAGSYGINGFYNGIESNDTLGATYTGTYTYANAINAAISACFCYKPAITTGTVLDTNHGITSLQRAGTDNGNWPMVRKGAWTALESKTKPFVPNRLTNAQVAAIPSANLVKGMMVFNIDLDCLQININGTPVGWKCFDKQTCPTN</sequence>
<reference evidence="3" key="1">
    <citation type="submission" date="2021-11" db="EMBL/GenBank/DDBJ databases">
        <title>Description of novel Chryseobacterium species.</title>
        <authorList>
            <person name="Saticioglu I.B."/>
            <person name="Ay H."/>
            <person name="Altun S."/>
            <person name="Duman M."/>
        </authorList>
    </citation>
    <scope>NUCLEOTIDE SEQUENCE</scope>
    <source>
        <strain evidence="3">C-39</strain>
    </source>
</reference>
<reference evidence="4" key="2">
    <citation type="submission" date="2023-07" db="EMBL/GenBank/DDBJ databases">
        <title>Description of novel Chryseobacterium sp. strain C-2.</title>
        <authorList>
            <person name="Saticioglu I.B."/>
        </authorList>
    </citation>
    <scope>NUCLEOTIDE SEQUENCE [LARGE SCALE GENOMIC DNA]</scope>
    <source>
        <strain evidence="4">C-2</strain>
    </source>
</reference>
<evidence type="ECO:0000313" key="4">
    <source>
        <dbReference type="Proteomes" id="UP000603715"/>
    </source>
</evidence>
<dbReference type="EMBL" id="JACXXP010000001">
    <property type="protein sequence ID" value="MBD3903036.1"/>
    <property type="molecule type" value="Genomic_DNA"/>
</dbReference>
<name>A0A9Q3UXM8_9FLAO</name>
<dbReference type="Proteomes" id="UP000603715">
    <property type="component" value="Unassembled WGS sequence"/>
</dbReference>
<dbReference type="InterPro" id="IPR028974">
    <property type="entry name" value="TSP_type-3_rpt"/>
</dbReference>
<evidence type="ECO:0000313" key="2">
    <source>
        <dbReference type="EMBL" id="MBD3903036.1"/>
    </source>
</evidence>
<evidence type="ECO:0000313" key="3">
    <source>
        <dbReference type="EMBL" id="MCC9035868.1"/>
    </source>
</evidence>
<organism evidence="3 5">
    <name type="scientific">Chryseobacterium muglaense</name>
    <dbReference type="NCBI Taxonomy" id="2893752"/>
    <lineage>
        <taxon>Bacteria</taxon>
        <taxon>Pseudomonadati</taxon>
        <taxon>Bacteroidota</taxon>
        <taxon>Flavobacteriia</taxon>
        <taxon>Flavobacteriales</taxon>
        <taxon>Weeksellaceae</taxon>
        <taxon>Chryseobacterium group</taxon>
        <taxon>Chryseobacterium</taxon>
    </lineage>
</organism>
<dbReference type="RefSeq" id="WP_191177695.1">
    <property type="nucleotide sequence ID" value="NZ_JACXXP010000001.1"/>
</dbReference>
<feature type="compositionally biased region" description="Polar residues" evidence="1">
    <location>
        <begin position="477"/>
        <end position="506"/>
    </location>
</feature>
<evidence type="ECO:0008006" key="6">
    <source>
        <dbReference type="Google" id="ProtNLM"/>
    </source>
</evidence>
<dbReference type="GO" id="GO:0005509">
    <property type="term" value="F:calcium ion binding"/>
    <property type="evidence" value="ECO:0007669"/>
    <property type="project" value="InterPro"/>
</dbReference>
<evidence type="ECO:0000313" key="5">
    <source>
        <dbReference type="Proteomes" id="UP001107960"/>
    </source>
</evidence>
<gene>
    <name evidence="2" type="ORF">IEW27_00310</name>
    <name evidence="3" type="ORF">LNP80_16740</name>
</gene>
<proteinExistence type="predicted"/>
<comment type="caution">
    <text evidence="3">The sequence shown here is derived from an EMBL/GenBank/DDBJ whole genome shotgun (WGS) entry which is preliminary data.</text>
</comment>
<accession>A0A9Q3UXM8</accession>
<dbReference type="EMBL" id="JAJJML010000001">
    <property type="protein sequence ID" value="MCC9035868.1"/>
    <property type="molecule type" value="Genomic_DNA"/>
</dbReference>